<dbReference type="SUPFAM" id="SSF52047">
    <property type="entry name" value="RNI-like"/>
    <property type="match status" value="1"/>
</dbReference>
<name>A0A7C8RKN6_ORBOL</name>
<evidence type="ECO:0000313" key="2">
    <source>
        <dbReference type="Proteomes" id="UP000474640"/>
    </source>
</evidence>
<dbReference type="AlphaFoldDB" id="A0A7C8RKN6"/>
<proteinExistence type="predicted"/>
<dbReference type="EMBL" id="JAABOJ010000004">
    <property type="protein sequence ID" value="KAF3287406.1"/>
    <property type="molecule type" value="Genomic_DNA"/>
</dbReference>
<dbReference type="OrthoDB" id="5279008at2759"/>
<reference evidence="1 2" key="1">
    <citation type="submission" date="2020-01" db="EMBL/GenBank/DDBJ databases">
        <authorList>
            <person name="Palmer J.M."/>
        </authorList>
    </citation>
    <scope>NUCLEOTIDE SEQUENCE [LARGE SCALE GENOMIC DNA]</scope>
    <source>
        <strain evidence="1 2">TWF970</strain>
    </source>
</reference>
<comment type="caution">
    <text evidence="1">The sequence shown here is derived from an EMBL/GenBank/DDBJ whole genome shotgun (WGS) entry which is preliminary data.</text>
</comment>
<organism evidence="1 2">
    <name type="scientific">Orbilia oligospora</name>
    <name type="common">Nematode-trapping fungus</name>
    <name type="synonym">Arthrobotrys oligospora</name>
    <dbReference type="NCBI Taxonomy" id="2813651"/>
    <lineage>
        <taxon>Eukaryota</taxon>
        <taxon>Fungi</taxon>
        <taxon>Dikarya</taxon>
        <taxon>Ascomycota</taxon>
        <taxon>Pezizomycotina</taxon>
        <taxon>Orbiliomycetes</taxon>
        <taxon>Orbiliales</taxon>
        <taxon>Orbiliaceae</taxon>
        <taxon>Orbilia</taxon>
    </lineage>
</organism>
<gene>
    <name evidence="1" type="ORF">TWF970_007130</name>
</gene>
<dbReference type="Proteomes" id="UP000474640">
    <property type="component" value="Unassembled WGS sequence"/>
</dbReference>
<accession>A0A7C8RKN6</accession>
<evidence type="ECO:0008006" key="3">
    <source>
        <dbReference type="Google" id="ProtNLM"/>
    </source>
</evidence>
<sequence>MATIFDLPNELMDEVGIDLDEDDWLALRMTCQGLNEKCKEYHLNSKYSRRRVLLVQESMENLAKISQHPSGVNLRVRYLDISCLSPYSLERIFYHYRIWEEHCTSLADEELKMTAAIRKFDRVDDEQIEGLSPDSNIMIAPLIRALPNLPNLQSICFNPAGQRAELTRPEWNLFHPSLGYRPGTRINSRLCRTVNMRTLPRLFYKGWDKILPAICSIPTSSLRHLTWNHRHGYFIAEDRPGFFACEIGPVFPNLKVLRVIFRFLDSGLIEVWMPKISQWLSSIGCNLEELELDLKYITRIDDEIKEVVLTLPESRMFSSLRKLGLAGFKIDLENLKIFLTHCKQSLKEFTLSRLAMQDPKEDCFEILKFLSDDFKLKLFRLALQGHGRDFITKRKAEYALPDLEAIGDWSSKSMICTVRGLGVEKPYDFSKHLGRELWTHDSSDTFWNSITEGIWVDREALRFYDDSASSDSGYS</sequence>
<protein>
    <recommendedName>
        <fullName evidence="3">F-box domain-containing protein</fullName>
    </recommendedName>
</protein>
<evidence type="ECO:0000313" key="1">
    <source>
        <dbReference type="EMBL" id="KAF3287406.1"/>
    </source>
</evidence>